<dbReference type="RefSeq" id="WP_306678402.1">
    <property type="nucleotide sequence ID" value="NZ_JAVDBT010000001.1"/>
</dbReference>
<proteinExistence type="predicted"/>
<gene>
    <name evidence="2" type="ORF">Q9295_00710</name>
</gene>
<accession>A0ABU0VT24</accession>
<dbReference type="Proteomes" id="UP001239680">
    <property type="component" value="Unassembled WGS sequence"/>
</dbReference>
<sequence length="184" mass="20176">MRLAAWVAGLFFLASPAAAGCFTAEEPPAQLHFRSGGTLDYLSITEDVLTYRGSGFTSQLLHGLWPLGSESEGFTLRYTWAALPPSLAQISAQGGKARIEGSRQTNSLPAEAVVSELEIIAEEFLDWEDCRYKVLWLRKTLIIDGDVESKGEILFAPGVMIVFTTKVLDPATGEWLTHQLESLQ</sequence>
<evidence type="ECO:0000313" key="2">
    <source>
        <dbReference type="EMBL" id="MDQ2064880.1"/>
    </source>
</evidence>
<evidence type="ECO:0008006" key="4">
    <source>
        <dbReference type="Google" id="ProtNLM"/>
    </source>
</evidence>
<dbReference type="PROSITE" id="PS51257">
    <property type="entry name" value="PROKAR_LIPOPROTEIN"/>
    <property type="match status" value="1"/>
</dbReference>
<feature type="signal peptide" evidence="1">
    <location>
        <begin position="1"/>
        <end position="19"/>
    </location>
</feature>
<dbReference type="EMBL" id="JAVDBT010000001">
    <property type="protein sequence ID" value="MDQ2064880.1"/>
    <property type="molecule type" value="Genomic_DNA"/>
</dbReference>
<comment type="caution">
    <text evidence="2">The sequence shown here is derived from an EMBL/GenBank/DDBJ whole genome shotgun (WGS) entry which is preliminary data.</text>
</comment>
<evidence type="ECO:0000313" key="3">
    <source>
        <dbReference type="Proteomes" id="UP001239680"/>
    </source>
</evidence>
<reference evidence="2 3" key="1">
    <citation type="submission" date="2023-08" db="EMBL/GenBank/DDBJ databases">
        <title>Characterization of two Paracoccaceae strains isolated from Phycosphere and proposal of Xinfangfangia lacusdiani sp. nov.</title>
        <authorList>
            <person name="Deng Y."/>
            <person name="Zhang Y.Q."/>
        </authorList>
    </citation>
    <scope>NUCLEOTIDE SEQUENCE [LARGE SCALE GENOMIC DNA]</scope>
    <source>
        <strain evidence="2 3">CPCC 101601</strain>
    </source>
</reference>
<protein>
    <recommendedName>
        <fullName evidence="4">Lipoprotein</fullName>
    </recommendedName>
</protein>
<keyword evidence="1" id="KW-0732">Signal</keyword>
<organism evidence="2 3">
    <name type="scientific">Pseudogemmobacter lacusdianii</name>
    <dbReference type="NCBI Taxonomy" id="3069608"/>
    <lineage>
        <taxon>Bacteria</taxon>
        <taxon>Pseudomonadati</taxon>
        <taxon>Pseudomonadota</taxon>
        <taxon>Alphaproteobacteria</taxon>
        <taxon>Rhodobacterales</taxon>
        <taxon>Paracoccaceae</taxon>
        <taxon>Pseudogemmobacter</taxon>
    </lineage>
</organism>
<feature type="chain" id="PRO_5046314108" description="Lipoprotein" evidence="1">
    <location>
        <begin position="20"/>
        <end position="184"/>
    </location>
</feature>
<name>A0ABU0VT24_9RHOB</name>
<evidence type="ECO:0000256" key="1">
    <source>
        <dbReference type="SAM" id="SignalP"/>
    </source>
</evidence>
<keyword evidence="3" id="KW-1185">Reference proteome</keyword>